<evidence type="ECO:0000256" key="7">
    <source>
        <dbReference type="ARBA" id="ARBA00022840"/>
    </source>
</evidence>
<evidence type="ECO:0000256" key="5">
    <source>
        <dbReference type="ARBA" id="ARBA00022598"/>
    </source>
</evidence>
<evidence type="ECO:0000256" key="6">
    <source>
        <dbReference type="ARBA" id="ARBA00022741"/>
    </source>
</evidence>
<evidence type="ECO:0000256" key="4">
    <source>
        <dbReference type="ARBA" id="ARBA00020367"/>
    </source>
</evidence>
<dbReference type="PANTHER" id="PTHR10520:SF12">
    <property type="entry name" value="TRIFUNCTIONAL PURINE BIOSYNTHETIC PROTEIN ADENOSINE-3"/>
    <property type="match status" value="1"/>
</dbReference>
<organism evidence="15 16">
    <name type="scientific">Paraclostridium bifermentans</name>
    <name type="common">Clostridium bifermentans</name>
    <dbReference type="NCBI Taxonomy" id="1490"/>
    <lineage>
        <taxon>Bacteria</taxon>
        <taxon>Bacillati</taxon>
        <taxon>Bacillota</taxon>
        <taxon>Clostridia</taxon>
        <taxon>Peptostreptococcales</taxon>
        <taxon>Peptostreptococcaceae</taxon>
        <taxon>Paraclostridium</taxon>
    </lineage>
</organism>
<dbReference type="HAMAP" id="MF_00741">
    <property type="entry name" value="AIRS"/>
    <property type="match status" value="1"/>
</dbReference>
<dbReference type="CDD" id="cd02196">
    <property type="entry name" value="PurM"/>
    <property type="match status" value="1"/>
</dbReference>
<dbReference type="Pfam" id="PF02769">
    <property type="entry name" value="AIRS_C"/>
    <property type="match status" value="1"/>
</dbReference>
<dbReference type="NCBIfam" id="TIGR00878">
    <property type="entry name" value="purM"/>
    <property type="match status" value="1"/>
</dbReference>
<keyword evidence="6 12" id="KW-0547">Nucleotide-binding</keyword>
<evidence type="ECO:0000313" key="16">
    <source>
        <dbReference type="Proteomes" id="UP001239169"/>
    </source>
</evidence>
<dbReference type="Gene3D" id="3.30.1330.10">
    <property type="entry name" value="PurM-like, N-terminal domain"/>
    <property type="match status" value="1"/>
</dbReference>
<feature type="domain" description="PurM-like C-terminal" evidence="14">
    <location>
        <begin position="174"/>
        <end position="337"/>
    </location>
</feature>
<keyword evidence="12" id="KW-0963">Cytoplasm</keyword>
<evidence type="ECO:0000256" key="8">
    <source>
        <dbReference type="ARBA" id="ARBA00031908"/>
    </source>
</evidence>
<evidence type="ECO:0000256" key="2">
    <source>
        <dbReference type="ARBA" id="ARBA00010280"/>
    </source>
</evidence>
<comment type="similarity">
    <text evidence="2 12">Belongs to the AIR synthase family.</text>
</comment>
<dbReference type="InterPro" id="IPR036921">
    <property type="entry name" value="PurM-like_N_sf"/>
</dbReference>
<dbReference type="Proteomes" id="UP001239169">
    <property type="component" value="Chromosome"/>
</dbReference>
<protein>
    <recommendedName>
        <fullName evidence="4 12">Phosphoribosylformylglycinamidine cyclo-ligase</fullName>
        <ecNumber evidence="3 12">6.3.3.1</ecNumber>
    </recommendedName>
    <alternativeName>
        <fullName evidence="9 12">AIR synthase</fullName>
    </alternativeName>
    <alternativeName>
        <fullName evidence="10 12">AIRS</fullName>
    </alternativeName>
    <alternativeName>
        <fullName evidence="8 12">Phosphoribosyl-aminoimidazole synthetase</fullName>
    </alternativeName>
</protein>
<comment type="catalytic activity">
    <reaction evidence="11 12">
        <text>2-formamido-N(1)-(5-O-phospho-beta-D-ribosyl)acetamidine + ATP = 5-amino-1-(5-phospho-beta-D-ribosyl)imidazole + ADP + phosphate + H(+)</text>
        <dbReference type="Rhea" id="RHEA:23032"/>
        <dbReference type="ChEBI" id="CHEBI:15378"/>
        <dbReference type="ChEBI" id="CHEBI:30616"/>
        <dbReference type="ChEBI" id="CHEBI:43474"/>
        <dbReference type="ChEBI" id="CHEBI:137981"/>
        <dbReference type="ChEBI" id="CHEBI:147287"/>
        <dbReference type="ChEBI" id="CHEBI:456216"/>
        <dbReference type="EC" id="6.3.3.1"/>
    </reaction>
</comment>
<dbReference type="EC" id="6.3.3.1" evidence="3 12"/>
<dbReference type="Gene3D" id="3.90.650.10">
    <property type="entry name" value="PurM-like C-terminal domain"/>
    <property type="match status" value="1"/>
</dbReference>
<sequence length="342" mass="37549">MLTYRASGVDIDEGNRAVNLIKDKIKGTYDKNVIGDLGNFSGLYSLKDFINMDEPVLLSSTDGVGTKLKLAQMMDIHNTVGIDLVAMCVNDLICQGAKPLFFLDYIATGKLIPEKIDDIVSGIVEGCKMAECRSIGGETAEMPGMYSEDDYDLAGFSVGIADKSKIISGQEVNSGDTLIGISSSGIHSNGYSFIRKIFLEEYKYELTDYIEELEMTLGEALLIPTKIYVKLVMDLIKKYELKAIAHITGGGVIENIPRVIPNGLGIDIEKNSWEKPAIFKMIEKFNAIDEVELHKSFNMGIGLAIVVDSDKAEEIVSYLNESEKQAYIIGKVVDTHEGVKLC</sequence>
<dbReference type="InterPro" id="IPR004733">
    <property type="entry name" value="PurM_cligase"/>
</dbReference>
<dbReference type="EMBL" id="CP124685">
    <property type="protein sequence ID" value="WGX76119.1"/>
    <property type="molecule type" value="Genomic_DNA"/>
</dbReference>
<keyword evidence="12" id="KW-0658">Purine biosynthesis</keyword>
<dbReference type="Pfam" id="PF00586">
    <property type="entry name" value="AIRS"/>
    <property type="match status" value="1"/>
</dbReference>
<keyword evidence="5 12" id="KW-0436">Ligase</keyword>
<dbReference type="InterPro" id="IPR036676">
    <property type="entry name" value="PurM-like_C_sf"/>
</dbReference>
<keyword evidence="7 12" id="KW-0067">ATP-binding</keyword>
<comment type="pathway">
    <text evidence="1 12">Purine metabolism; IMP biosynthesis via de novo pathway; 5-amino-1-(5-phospho-D-ribosyl)imidazole from N(2)-formyl-N(1)-(5-phospho-D-ribosyl)glycinamide: step 2/2.</text>
</comment>
<reference evidence="15 16" key="1">
    <citation type="submission" date="2023-04" db="EMBL/GenBank/DDBJ databases">
        <title>Bacteria Genome Submission.</title>
        <authorList>
            <person name="Isaac P."/>
        </authorList>
    </citation>
    <scope>NUCLEOTIDE SEQUENCE [LARGE SCALE GENOMIC DNA]</scope>
    <source>
        <strain evidence="15 16">SampleS7P1</strain>
    </source>
</reference>
<evidence type="ECO:0000256" key="3">
    <source>
        <dbReference type="ARBA" id="ARBA00013047"/>
    </source>
</evidence>
<accession>A0ABY8R3I6</accession>
<dbReference type="InterPro" id="IPR016188">
    <property type="entry name" value="PurM-like_N"/>
</dbReference>
<evidence type="ECO:0000259" key="14">
    <source>
        <dbReference type="Pfam" id="PF02769"/>
    </source>
</evidence>
<keyword evidence="16" id="KW-1185">Reference proteome</keyword>
<comment type="subcellular location">
    <subcellularLocation>
        <location evidence="12">Cytoplasm</location>
    </subcellularLocation>
</comment>
<proteinExistence type="inferred from homology"/>
<evidence type="ECO:0000256" key="10">
    <source>
        <dbReference type="ARBA" id="ARBA00033093"/>
    </source>
</evidence>
<dbReference type="PANTHER" id="PTHR10520">
    <property type="entry name" value="TRIFUNCTIONAL PURINE BIOSYNTHETIC PROTEIN ADENOSINE-3-RELATED"/>
    <property type="match status" value="1"/>
</dbReference>
<dbReference type="SUPFAM" id="SSF56042">
    <property type="entry name" value="PurM C-terminal domain-like"/>
    <property type="match status" value="1"/>
</dbReference>
<evidence type="ECO:0000256" key="11">
    <source>
        <dbReference type="ARBA" id="ARBA00049057"/>
    </source>
</evidence>
<evidence type="ECO:0000256" key="1">
    <source>
        <dbReference type="ARBA" id="ARBA00004686"/>
    </source>
</evidence>
<evidence type="ECO:0000256" key="9">
    <source>
        <dbReference type="ARBA" id="ARBA00032931"/>
    </source>
</evidence>
<dbReference type="SUPFAM" id="SSF55326">
    <property type="entry name" value="PurM N-terminal domain-like"/>
    <property type="match status" value="1"/>
</dbReference>
<evidence type="ECO:0000313" key="15">
    <source>
        <dbReference type="EMBL" id="WGX76119.1"/>
    </source>
</evidence>
<name>A0ABY8R3I6_PARBF</name>
<feature type="domain" description="PurM-like N-terminal" evidence="13">
    <location>
        <begin position="56"/>
        <end position="161"/>
    </location>
</feature>
<evidence type="ECO:0000256" key="12">
    <source>
        <dbReference type="HAMAP-Rule" id="MF_00741"/>
    </source>
</evidence>
<dbReference type="GO" id="GO:0004641">
    <property type="term" value="F:phosphoribosylformylglycinamidine cyclo-ligase activity"/>
    <property type="evidence" value="ECO:0007669"/>
    <property type="project" value="UniProtKB-EC"/>
</dbReference>
<evidence type="ECO:0000259" key="13">
    <source>
        <dbReference type="Pfam" id="PF00586"/>
    </source>
</evidence>
<dbReference type="InterPro" id="IPR010918">
    <property type="entry name" value="PurM-like_C_dom"/>
</dbReference>
<gene>
    <name evidence="12 15" type="primary">purM</name>
    <name evidence="15" type="ORF">QJS64_01360</name>
</gene>